<sequence>MAFPDFEHLLNDVEQFTSNIETFGDLSRIERTPRQVLEASEELWTRITAVGAQETHANLLLGSKGVDLPQLSQKLDSLNADKQEEQGNTILDKDISSFVRNDVVSVVKGVFHFSHNTTQEDFNHDCYENILQDWKEFKLKNINSMLDIKGENILKVPHAEQKIKKNEKNLDTRSFFNQIEIDYAQAVIDYHQSIINDSKPNIIDKFYKVARTSKDKVATEIWAIVRHMTQIPLPIDSDDPIEGRNKLEVKQKFIKQAKHYLENRYRLYMKKLVKSSTGYVHVKEKPNNLLLVKQFVNLKITNNILGLDPLKIGDQPLWPVAYYCLRSGDLQLALQCVKQAGPDCEEICKALEELKGTVSQTVSLKRQKLIRNHCNRNLRNNTDPYKRLMFCILGDYDLKDEHSEVIVTADDYLWLKLSLIFEEGQKEKTEHLHYSDIQKLILFKYGGNDFKKTTRPFIYFQLLFLTGQWEAAIDFLIRKDNFRVHGIHLAIALYEVDLLGMPRSISAPTLTLDKDDPIPMLRLNFVSLIKFYIRRFDNHHVFETLNYYFCLRKFNDIQGDNVFASCVVDYLIRTRRFNTVLGHLQANGTRSLGLIDRFQASKENLNILIKRLANTLDFAGEHEDAVVLYHLAGEYNCVIRLLNSTMSQIIAKFDGKLNILQPKLIAYTDNILKSESIFKEKCDKEPLDTFYKLLGIMKFLESYSLGHHTDALNRLKISGLIPFGVKEVNEKSRYFQSAESSTVRCHISSLLLTTMTILSTQYLKIKSELENTIKPSSSQELLSSLKENSKALLQFALENKFDRSEDTYFKLLQLDILMI</sequence>
<evidence type="ECO:0000256" key="2">
    <source>
        <dbReference type="ARBA" id="ARBA00010186"/>
    </source>
</evidence>
<keyword evidence="5" id="KW-0653">Protein transport</keyword>
<evidence type="ECO:0000256" key="1">
    <source>
        <dbReference type="ARBA" id="ARBA00004567"/>
    </source>
</evidence>
<comment type="similarity">
    <text evidence="2 5">Belongs to the nucleoporin interacting component (NIC) family.</text>
</comment>
<dbReference type="GO" id="GO:0017056">
    <property type="term" value="F:structural constituent of nuclear pore"/>
    <property type="evidence" value="ECO:0007669"/>
    <property type="project" value="InterPro"/>
</dbReference>
<organism evidence="6">
    <name type="scientific">Clastoptera arizonana</name>
    <name type="common">Arizona spittle bug</name>
    <dbReference type="NCBI Taxonomy" id="38151"/>
    <lineage>
        <taxon>Eukaryota</taxon>
        <taxon>Metazoa</taxon>
        <taxon>Ecdysozoa</taxon>
        <taxon>Arthropoda</taxon>
        <taxon>Hexapoda</taxon>
        <taxon>Insecta</taxon>
        <taxon>Pterygota</taxon>
        <taxon>Neoptera</taxon>
        <taxon>Paraneoptera</taxon>
        <taxon>Hemiptera</taxon>
        <taxon>Auchenorrhyncha</taxon>
        <taxon>Cercopoidea</taxon>
        <taxon>Clastopteridae</taxon>
        <taxon>Clastoptera</taxon>
    </lineage>
</organism>
<reference evidence="6" key="1">
    <citation type="submission" date="2015-12" db="EMBL/GenBank/DDBJ databases">
        <title>De novo transcriptome assembly of four potential Pierce s Disease insect vectors from Arizona vineyards.</title>
        <authorList>
            <person name="Tassone E.E."/>
        </authorList>
    </citation>
    <scope>NUCLEOTIDE SEQUENCE</scope>
</reference>
<dbReference type="InterPro" id="IPR007231">
    <property type="entry name" value="Nucleoporin_int_Nup93/Nic96"/>
</dbReference>
<dbReference type="GO" id="GO:0006606">
    <property type="term" value="P:protein import into nucleus"/>
    <property type="evidence" value="ECO:0007669"/>
    <property type="project" value="TreeGrafter"/>
</dbReference>
<protein>
    <recommendedName>
        <fullName evidence="5">Nuclear pore protein</fullName>
    </recommendedName>
</protein>
<proteinExistence type="inferred from homology"/>
<evidence type="ECO:0000256" key="3">
    <source>
        <dbReference type="ARBA" id="ARBA00023132"/>
    </source>
</evidence>
<gene>
    <name evidence="6" type="ORF">g.10370</name>
</gene>
<keyword evidence="5" id="KW-0813">Transport</keyword>
<dbReference type="AlphaFoldDB" id="A0A1B6CEI3"/>
<dbReference type="PANTHER" id="PTHR11225:SF4">
    <property type="entry name" value="NUCLEAR PORE COMPLEX PROTEIN NUP93"/>
    <property type="match status" value="1"/>
</dbReference>
<keyword evidence="3 5" id="KW-0906">Nuclear pore complex</keyword>
<name>A0A1B6CEI3_9HEMI</name>
<dbReference type="Pfam" id="PF04097">
    <property type="entry name" value="Nic96"/>
    <property type="match status" value="1"/>
</dbReference>
<keyword evidence="5" id="KW-0472">Membrane</keyword>
<keyword evidence="4 5" id="KW-0539">Nucleus</keyword>
<keyword evidence="5" id="KW-0509">mRNA transport</keyword>
<accession>A0A1B6CEI3</accession>
<evidence type="ECO:0000256" key="4">
    <source>
        <dbReference type="ARBA" id="ARBA00023242"/>
    </source>
</evidence>
<keyword evidence="5" id="KW-0811">Translocation</keyword>
<comment type="subcellular location">
    <subcellularLocation>
        <location evidence="1 5">Nucleus</location>
        <location evidence="1 5">Nuclear pore complex</location>
    </subcellularLocation>
</comment>
<evidence type="ECO:0000256" key="5">
    <source>
        <dbReference type="RuleBase" id="RU364035"/>
    </source>
</evidence>
<dbReference type="PANTHER" id="PTHR11225">
    <property type="entry name" value="NUCLEAR PORE COMPLEX PROTEIN NUP93 NUCLEOPORIN NUP93 DEAD EYE PROTEIN"/>
    <property type="match status" value="1"/>
</dbReference>
<dbReference type="EMBL" id="GEDC01025469">
    <property type="protein sequence ID" value="JAS11829.1"/>
    <property type="molecule type" value="Transcribed_RNA"/>
</dbReference>
<dbReference type="GO" id="GO:0005643">
    <property type="term" value="C:nuclear pore"/>
    <property type="evidence" value="ECO:0007669"/>
    <property type="project" value="UniProtKB-SubCell"/>
</dbReference>
<evidence type="ECO:0000313" key="6">
    <source>
        <dbReference type="EMBL" id="JAS11829.1"/>
    </source>
</evidence>
<dbReference type="GO" id="GO:0016973">
    <property type="term" value="P:poly(A)+ mRNA export from nucleus"/>
    <property type="evidence" value="ECO:0007669"/>
    <property type="project" value="TreeGrafter"/>
</dbReference>